<comment type="caution">
    <text evidence="2">The sequence shown here is derived from an EMBL/GenBank/DDBJ whole genome shotgun (WGS) entry which is preliminary data.</text>
</comment>
<name>A0A644XVJ9_9ZZZZ</name>
<feature type="domain" description="DUF6265" evidence="1">
    <location>
        <begin position="13"/>
        <end position="110"/>
    </location>
</feature>
<dbReference type="Pfam" id="PF19780">
    <property type="entry name" value="DUF6265"/>
    <property type="match status" value="1"/>
</dbReference>
<sequence length="138" mass="15747">MAKHPVKAIHNLSFLQGTWQYDDQGIQVIEKWNTAPDAMVGTGLLILKGDTAFQENMKVSSVDGKVMYKSTMGKYVVEELKNLPLTRCTKKRAVFGNMNELNSVYICYSLKRGKLFIEMRDVVDDKIVHDKYALEKIN</sequence>
<gene>
    <name evidence="2" type="ORF">SDC9_66671</name>
</gene>
<accession>A0A644XVJ9</accession>
<dbReference type="InterPro" id="IPR046232">
    <property type="entry name" value="DUF6265"/>
</dbReference>
<evidence type="ECO:0000313" key="2">
    <source>
        <dbReference type="EMBL" id="MPM20242.1"/>
    </source>
</evidence>
<dbReference type="EMBL" id="VSSQ01003340">
    <property type="protein sequence ID" value="MPM20242.1"/>
    <property type="molecule type" value="Genomic_DNA"/>
</dbReference>
<dbReference type="AlphaFoldDB" id="A0A644XVJ9"/>
<evidence type="ECO:0000259" key="1">
    <source>
        <dbReference type="Pfam" id="PF19780"/>
    </source>
</evidence>
<organism evidence="2">
    <name type="scientific">bioreactor metagenome</name>
    <dbReference type="NCBI Taxonomy" id="1076179"/>
    <lineage>
        <taxon>unclassified sequences</taxon>
        <taxon>metagenomes</taxon>
        <taxon>ecological metagenomes</taxon>
    </lineage>
</organism>
<reference evidence="2" key="1">
    <citation type="submission" date="2019-08" db="EMBL/GenBank/DDBJ databases">
        <authorList>
            <person name="Kucharzyk K."/>
            <person name="Murdoch R.W."/>
            <person name="Higgins S."/>
            <person name="Loffler F."/>
        </authorList>
    </citation>
    <scope>NUCLEOTIDE SEQUENCE</scope>
</reference>
<protein>
    <recommendedName>
        <fullName evidence="1">DUF6265 domain-containing protein</fullName>
    </recommendedName>
</protein>
<proteinExistence type="predicted"/>